<dbReference type="Proteomes" id="UP000253872">
    <property type="component" value="Unassembled WGS sequence"/>
</dbReference>
<reference evidence="1 2" key="1">
    <citation type="submission" date="2018-05" db="EMBL/GenBank/DDBJ databases">
        <title>Draft Genome Sequences for a Diverse set of 7 Haemophilus Species.</title>
        <authorList>
            <person name="Nichols M."/>
            <person name="Topaz N."/>
            <person name="Wang X."/>
            <person name="Wang X."/>
            <person name="Boxrud D."/>
        </authorList>
    </citation>
    <scope>NUCLEOTIDE SEQUENCE [LARGE SCALE GENOMIC DNA]</scope>
    <source>
        <strain evidence="1 2">C2002001239</strain>
    </source>
</reference>
<name>A0A369YD17_9PAST</name>
<dbReference type="AlphaFoldDB" id="A0A369YD17"/>
<accession>A0A369YD17</accession>
<evidence type="ECO:0000313" key="1">
    <source>
        <dbReference type="EMBL" id="RDE72662.1"/>
    </source>
</evidence>
<proteinExistence type="predicted"/>
<dbReference type="RefSeq" id="WP_111402677.1">
    <property type="nucleotide sequence ID" value="NZ_QEPN01000003.1"/>
</dbReference>
<comment type="caution">
    <text evidence="1">The sequence shown here is derived from an EMBL/GenBank/DDBJ whole genome shotgun (WGS) entry which is preliminary data.</text>
</comment>
<sequence>MSDMIATISPPQEIVAVVEAGTSAGSSSLAAYDAALLKTYNQAKEDYYHGKTNTNTTNQ</sequence>
<protein>
    <submittedName>
        <fullName evidence="1">Uncharacterized protein</fullName>
    </submittedName>
</protein>
<organism evidence="1 2">
    <name type="scientific">Haemophilus sputorum</name>
    <dbReference type="NCBI Taxonomy" id="1078480"/>
    <lineage>
        <taxon>Bacteria</taxon>
        <taxon>Pseudomonadati</taxon>
        <taxon>Pseudomonadota</taxon>
        <taxon>Gammaproteobacteria</taxon>
        <taxon>Pasteurellales</taxon>
        <taxon>Pasteurellaceae</taxon>
        <taxon>Haemophilus</taxon>
    </lineage>
</organism>
<evidence type="ECO:0000313" key="2">
    <source>
        <dbReference type="Proteomes" id="UP000253872"/>
    </source>
</evidence>
<gene>
    <name evidence="1" type="ORF">DPV93_05115</name>
</gene>
<dbReference type="EMBL" id="QEPN01000003">
    <property type="protein sequence ID" value="RDE72662.1"/>
    <property type="molecule type" value="Genomic_DNA"/>
</dbReference>